<gene>
    <name evidence="2" type="ORF">H9Q81_09750</name>
</gene>
<evidence type="ECO:0000313" key="3">
    <source>
        <dbReference type="Proteomes" id="UP000515913"/>
    </source>
</evidence>
<evidence type="ECO:0000313" key="2">
    <source>
        <dbReference type="EMBL" id="QNM15177.1"/>
    </source>
</evidence>
<protein>
    <submittedName>
        <fullName evidence="2">HD domain-containing protein</fullName>
    </submittedName>
</protein>
<dbReference type="EMBL" id="CP060637">
    <property type="protein sequence ID" value="QNM15177.1"/>
    <property type="molecule type" value="Genomic_DNA"/>
</dbReference>
<name>A0A7G9GWJ5_9FUSO</name>
<organism evidence="2 3">
    <name type="scientific">Fusobacterium hominis</name>
    <dbReference type="NCBI Taxonomy" id="2764326"/>
    <lineage>
        <taxon>Bacteria</taxon>
        <taxon>Fusobacteriati</taxon>
        <taxon>Fusobacteriota</taxon>
        <taxon>Fusobacteriia</taxon>
        <taxon>Fusobacteriales</taxon>
        <taxon>Fusobacteriaceae</taxon>
        <taxon>Fusobacterium</taxon>
    </lineage>
</organism>
<proteinExistence type="predicted"/>
<keyword evidence="3" id="KW-1185">Reference proteome</keyword>
<dbReference type="Proteomes" id="UP000515913">
    <property type="component" value="Chromosome"/>
</dbReference>
<evidence type="ECO:0000259" key="1">
    <source>
        <dbReference type="Pfam" id="PF01966"/>
    </source>
</evidence>
<dbReference type="AlphaFoldDB" id="A0A7G9GWJ5"/>
<dbReference type="KEGG" id="fho:H9Q81_09750"/>
<reference evidence="2 3" key="1">
    <citation type="submission" date="2020-08" db="EMBL/GenBank/DDBJ databases">
        <authorList>
            <person name="Liu C."/>
            <person name="Sun Q."/>
        </authorList>
    </citation>
    <scope>NUCLEOTIDE SEQUENCE [LARGE SCALE GENOMIC DNA]</scope>
    <source>
        <strain evidence="2 3">NSJ-57</strain>
    </source>
</reference>
<dbReference type="InterPro" id="IPR006674">
    <property type="entry name" value="HD_domain"/>
</dbReference>
<feature type="domain" description="HD" evidence="1">
    <location>
        <begin position="60"/>
        <end position="127"/>
    </location>
</feature>
<accession>A0A7G9GWJ5</accession>
<dbReference type="Pfam" id="PF01966">
    <property type="entry name" value="HD"/>
    <property type="match status" value="1"/>
</dbReference>
<sequence>MIKARIIQGLTFIFGKYKEENNLYVKSVLSDKEFEIFQGMSEYDRIHSFRLYKMVSQDTLLKDSKLYKKLALLHDCGKFNASLFRRMKKVLTGDKMLDRHSLDSFEKLKDINTELAILARDHHKPSEDVMMIRFQSLDDK</sequence>